<gene>
    <name evidence="1" type="ORF">CAPTEDRAFT_205900</name>
</gene>
<name>R7V5E7_CAPTE</name>
<dbReference type="OrthoDB" id="10056684at2759"/>
<reference evidence="1 3" key="2">
    <citation type="journal article" date="2013" name="Nature">
        <title>Insights into bilaterian evolution from three spiralian genomes.</title>
        <authorList>
            <person name="Simakov O."/>
            <person name="Marletaz F."/>
            <person name="Cho S.J."/>
            <person name="Edsinger-Gonzales E."/>
            <person name="Havlak P."/>
            <person name="Hellsten U."/>
            <person name="Kuo D.H."/>
            <person name="Larsson T."/>
            <person name="Lv J."/>
            <person name="Arendt D."/>
            <person name="Savage R."/>
            <person name="Osoegawa K."/>
            <person name="de Jong P."/>
            <person name="Grimwood J."/>
            <person name="Chapman J.A."/>
            <person name="Shapiro H."/>
            <person name="Aerts A."/>
            <person name="Otillar R.P."/>
            <person name="Terry A.Y."/>
            <person name="Boore J.L."/>
            <person name="Grigoriev I.V."/>
            <person name="Lindberg D.R."/>
            <person name="Seaver E.C."/>
            <person name="Weisblat D.A."/>
            <person name="Putnam N.H."/>
            <person name="Rokhsar D.S."/>
        </authorList>
    </citation>
    <scope>NUCLEOTIDE SEQUENCE</scope>
    <source>
        <strain evidence="1 3">I ESC-2004</strain>
    </source>
</reference>
<accession>R7V5E7</accession>
<dbReference type="OMA" id="VECKEVC"/>
<dbReference type="Proteomes" id="UP000014760">
    <property type="component" value="Unassembled WGS sequence"/>
</dbReference>
<sequence length="294" mass="33525">MDEEQKCEKLKKQEDHLLQVHEERTALYQQMCNQAKATCKAEGIDSFQPGPIFFLVPRKTGLFGVCCKGLPRQVNFLIDEAHLISKGSNAVVSFLHHFFERAEQKQVCPVVPRVESGLHKSITQLFGGGTKFAPDWCFGLVKQAFKRHVVNSISCLAAVVNGSASCNQAAVVETEDGHNNISVMDWQRHFAGIGRDFHGIKQYQHFLFDWQHPGVVFFKRRISDEEGSFQLFKETALPTTAAAAITPPGLSRERQAYLFEKIRPLWRMNLKTFFYLNICPVRLKVERIRLLIVF</sequence>
<keyword evidence="3" id="KW-1185">Reference proteome</keyword>
<evidence type="ECO:0000313" key="2">
    <source>
        <dbReference type="EnsemblMetazoa" id="CapteP205900"/>
    </source>
</evidence>
<proteinExistence type="predicted"/>
<dbReference type="HOGENOM" id="CLU_025415_0_0_1"/>
<evidence type="ECO:0000313" key="1">
    <source>
        <dbReference type="EMBL" id="ELU14088.1"/>
    </source>
</evidence>
<protein>
    <submittedName>
        <fullName evidence="1 2">Uncharacterized protein</fullName>
    </submittedName>
</protein>
<dbReference type="PANTHER" id="PTHR34415:SF1">
    <property type="entry name" value="INTEGRASE CATALYTIC DOMAIN-CONTAINING PROTEIN"/>
    <property type="match status" value="1"/>
</dbReference>
<evidence type="ECO:0000313" key="3">
    <source>
        <dbReference type="Proteomes" id="UP000014760"/>
    </source>
</evidence>
<dbReference type="EMBL" id="KB294780">
    <property type="protein sequence ID" value="ELU14088.1"/>
    <property type="molecule type" value="Genomic_DNA"/>
</dbReference>
<organism evidence="1">
    <name type="scientific">Capitella teleta</name>
    <name type="common">Polychaete worm</name>
    <dbReference type="NCBI Taxonomy" id="283909"/>
    <lineage>
        <taxon>Eukaryota</taxon>
        <taxon>Metazoa</taxon>
        <taxon>Spiralia</taxon>
        <taxon>Lophotrochozoa</taxon>
        <taxon>Annelida</taxon>
        <taxon>Polychaeta</taxon>
        <taxon>Sedentaria</taxon>
        <taxon>Scolecida</taxon>
        <taxon>Capitellidae</taxon>
        <taxon>Capitella</taxon>
    </lineage>
</organism>
<dbReference type="EnsemblMetazoa" id="CapteT205900">
    <property type="protein sequence ID" value="CapteP205900"/>
    <property type="gene ID" value="CapteG205900"/>
</dbReference>
<reference evidence="3" key="1">
    <citation type="submission" date="2012-12" db="EMBL/GenBank/DDBJ databases">
        <authorList>
            <person name="Hellsten U."/>
            <person name="Grimwood J."/>
            <person name="Chapman J.A."/>
            <person name="Shapiro H."/>
            <person name="Aerts A."/>
            <person name="Otillar R.P."/>
            <person name="Terry A.Y."/>
            <person name="Boore J.L."/>
            <person name="Simakov O."/>
            <person name="Marletaz F."/>
            <person name="Cho S.-J."/>
            <person name="Edsinger-Gonzales E."/>
            <person name="Havlak P."/>
            <person name="Kuo D.-H."/>
            <person name="Larsson T."/>
            <person name="Lv J."/>
            <person name="Arendt D."/>
            <person name="Savage R."/>
            <person name="Osoegawa K."/>
            <person name="de Jong P."/>
            <person name="Lindberg D.R."/>
            <person name="Seaver E.C."/>
            <person name="Weisblat D.A."/>
            <person name="Putnam N.H."/>
            <person name="Grigoriev I.V."/>
            <person name="Rokhsar D.S."/>
        </authorList>
    </citation>
    <scope>NUCLEOTIDE SEQUENCE</scope>
    <source>
        <strain evidence="3">I ESC-2004</strain>
    </source>
</reference>
<dbReference type="AlphaFoldDB" id="R7V5E7"/>
<reference evidence="2" key="3">
    <citation type="submission" date="2015-06" db="UniProtKB">
        <authorList>
            <consortium name="EnsemblMetazoa"/>
        </authorList>
    </citation>
    <scope>IDENTIFICATION</scope>
</reference>
<dbReference type="PANTHER" id="PTHR34415">
    <property type="entry name" value="INTEGRASE CATALYTIC DOMAIN-CONTAINING PROTEIN"/>
    <property type="match status" value="1"/>
</dbReference>
<dbReference type="EMBL" id="AMQN01038920">
    <property type="status" value="NOT_ANNOTATED_CDS"/>
    <property type="molecule type" value="Genomic_DNA"/>
</dbReference>